<name>A0A2W5F9D4_9SPHI</name>
<evidence type="ECO:0000256" key="4">
    <source>
        <dbReference type="ARBA" id="ARBA00022490"/>
    </source>
</evidence>
<reference evidence="12 13" key="1">
    <citation type="submission" date="2017-11" db="EMBL/GenBank/DDBJ databases">
        <title>Infants hospitalized years apart are colonized by the same room-sourced microbial strains.</title>
        <authorList>
            <person name="Brooks B."/>
            <person name="Olm M.R."/>
            <person name="Firek B.A."/>
            <person name="Baker R."/>
            <person name="Thomas B.C."/>
            <person name="Morowitz M.J."/>
            <person name="Banfield J.F."/>
        </authorList>
    </citation>
    <scope>NUCLEOTIDE SEQUENCE [LARGE SCALE GENOMIC DNA]</scope>
    <source>
        <strain evidence="12">S2_009_000_R2_76</strain>
    </source>
</reference>
<dbReference type="Proteomes" id="UP000249645">
    <property type="component" value="Unassembled WGS sequence"/>
</dbReference>
<evidence type="ECO:0000259" key="11">
    <source>
        <dbReference type="Pfam" id="PF02463"/>
    </source>
</evidence>
<dbReference type="AlphaFoldDB" id="A0A2W5F9D4"/>
<dbReference type="NCBIfam" id="TIGR00611">
    <property type="entry name" value="recf"/>
    <property type="match status" value="1"/>
</dbReference>
<dbReference type="PANTHER" id="PTHR32182">
    <property type="entry name" value="DNA REPLICATION AND REPAIR PROTEIN RECF"/>
    <property type="match status" value="1"/>
</dbReference>
<evidence type="ECO:0000256" key="8">
    <source>
        <dbReference type="ARBA" id="ARBA00023125"/>
    </source>
</evidence>
<keyword evidence="8 9" id="KW-0238">DNA-binding</keyword>
<keyword evidence="9 10" id="KW-0742">SOS response</keyword>
<dbReference type="PROSITE" id="PS00618">
    <property type="entry name" value="RECF_2"/>
    <property type="match status" value="1"/>
</dbReference>
<evidence type="ECO:0000313" key="13">
    <source>
        <dbReference type="Proteomes" id="UP000249645"/>
    </source>
</evidence>
<dbReference type="GO" id="GO:0006260">
    <property type="term" value="P:DNA replication"/>
    <property type="evidence" value="ECO:0007669"/>
    <property type="project" value="UniProtKB-UniRule"/>
</dbReference>
<proteinExistence type="inferred from homology"/>
<dbReference type="EMBL" id="QFOI01000001">
    <property type="protein sequence ID" value="PZP52681.1"/>
    <property type="molecule type" value="Genomic_DNA"/>
</dbReference>
<evidence type="ECO:0000256" key="7">
    <source>
        <dbReference type="ARBA" id="ARBA00022840"/>
    </source>
</evidence>
<dbReference type="GO" id="GO:0003697">
    <property type="term" value="F:single-stranded DNA binding"/>
    <property type="evidence" value="ECO:0007669"/>
    <property type="project" value="UniProtKB-UniRule"/>
</dbReference>
<dbReference type="GO" id="GO:0009432">
    <property type="term" value="P:SOS response"/>
    <property type="evidence" value="ECO:0007669"/>
    <property type="project" value="UniProtKB-UniRule"/>
</dbReference>
<keyword evidence="7 9" id="KW-0067">ATP-binding</keyword>
<evidence type="ECO:0000256" key="5">
    <source>
        <dbReference type="ARBA" id="ARBA00022705"/>
    </source>
</evidence>
<dbReference type="InterPro" id="IPR027417">
    <property type="entry name" value="P-loop_NTPase"/>
</dbReference>
<dbReference type="GO" id="GO:0006302">
    <property type="term" value="P:double-strand break repair"/>
    <property type="evidence" value="ECO:0007669"/>
    <property type="project" value="TreeGrafter"/>
</dbReference>
<organism evidence="12 13">
    <name type="scientific">Pseudopedobacter saltans</name>
    <dbReference type="NCBI Taxonomy" id="151895"/>
    <lineage>
        <taxon>Bacteria</taxon>
        <taxon>Pseudomonadati</taxon>
        <taxon>Bacteroidota</taxon>
        <taxon>Sphingobacteriia</taxon>
        <taxon>Sphingobacteriales</taxon>
        <taxon>Sphingobacteriaceae</taxon>
        <taxon>Pseudopedobacter</taxon>
    </lineage>
</organism>
<dbReference type="InterPro" id="IPR042174">
    <property type="entry name" value="RecF_2"/>
</dbReference>
<dbReference type="Gene3D" id="1.20.1050.90">
    <property type="entry name" value="RecF/RecN/SMC, N-terminal domain"/>
    <property type="match status" value="1"/>
</dbReference>
<keyword evidence="4 9" id="KW-0963">Cytoplasm</keyword>
<comment type="caution">
    <text evidence="12">The sequence shown here is derived from an EMBL/GenBank/DDBJ whole genome shotgun (WGS) entry which is preliminary data.</text>
</comment>
<dbReference type="GO" id="GO:0000731">
    <property type="term" value="P:DNA synthesis involved in DNA repair"/>
    <property type="evidence" value="ECO:0007669"/>
    <property type="project" value="TreeGrafter"/>
</dbReference>
<evidence type="ECO:0000313" key="12">
    <source>
        <dbReference type="EMBL" id="PZP52681.1"/>
    </source>
</evidence>
<dbReference type="PANTHER" id="PTHR32182:SF0">
    <property type="entry name" value="DNA REPLICATION AND REPAIR PROTEIN RECF"/>
    <property type="match status" value="1"/>
</dbReference>
<comment type="subcellular location">
    <subcellularLocation>
        <location evidence="1 9 10">Cytoplasm</location>
    </subcellularLocation>
</comment>
<comment type="similarity">
    <text evidence="2 9 10">Belongs to the RecF family.</text>
</comment>
<evidence type="ECO:0000256" key="9">
    <source>
        <dbReference type="HAMAP-Rule" id="MF_00365"/>
    </source>
</evidence>
<keyword evidence="9 10" id="KW-0227">DNA damage</keyword>
<dbReference type="SUPFAM" id="SSF52540">
    <property type="entry name" value="P-loop containing nucleoside triphosphate hydrolases"/>
    <property type="match status" value="1"/>
</dbReference>
<dbReference type="GO" id="GO:0005524">
    <property type="term" value="F:ATP binding"/>
    <property type="evidence" value="ECO:0007669"/>
    <property type="project" value="UniProtKB-UniRule"/>
</dbReference>
<accession>A0A2W5F9D4</accession>
<evidence type="ECO:0000256" key="1">
    <source>
        <dbReference type="ARBA" id="ARBA00004496"/>
    </source>
</evidence>
<protein>
    <recommendedName>
        <fullName evidence="3 9">DNA replication and repair protein RecF</fullName>
    </recommendedName>
</protein>
<comment type="function">
    <text evidence="9 10">The RecF protein is involved in DNA metabolism; it is required for DNA replication and normal SOS inducibility. RecF binds preferentially to single-stranded, linear DNA. It also seems to bind ATP.</text>
</comment>
<dbReference type="HAMAP" id="MF_00365">
    <property type="entry name" value="RecF"/>
    <property type="match status" value="1"/>
</dbReference>
<feature type="binding site" evidence="9">
    <location>
        <begin position="31"/>
        <end position="38"/>
    </location>
    <ligand>
        <name>ATP</name>
        <dbReference type="ChEBI" id="CHEBI:30616"/>
    </ligand>
</feature>
<evidence type="ECO:0000256" key="3">
    <source>
        <dbReference type="ARBA" id="ARBA00020170"/>
    </source>
</evidence>
<dbReference type="GO" id="GO:0005737">
    <property type="term" value="C:cytoplasm"/>
    <property type="evidence" value="ECO:0007669"/>
    <property type="project" value="UniProtKB-SubCell"/>
</dbReference>
<dbReference type="Pfam" id="PF02463">
    <property type="entry name" value="SMC_N"/>
    <property type="match status" value="1"/>
</dbReference>
<gene>
    <name evidence="9" type="primary">recF</name>
    <name evidence="12" type="ORF">DI598_00175</name>
</gene>
<dbReference type="Gene3D" id="3.40.50.300">
    <property type="entry name" value="P-loop containing nucleotide triphosphate hydrolases"/>
    <property type="match status" value="1"/>
</dbReference>
<evidence type="ECO:0000256" key="6">
    <source>
        <dbReference type="ARBA" id="ARBA00022741"/>
    </source>
</evidence>
<dbReference type="InterPro" id="IPR001238">
    <property type="entry name" value="DNA-binding_RecF"/>
</dbReference>
<keyword evidence="9 10" id="KW-0234">DNA repair</keyword>
<evidence type="ECO:0000256" key="2">
    <source>
        <dbReference type="ARBA" id="ARBA00008016"/>
    </source>
</evidence>
<evidence type="ECO:0000256" key="10">
    <source>
        <dbReference type="RuleBase" id="RU000578"/>
    </source>
</evidence>
<keyword evidence="5 9" id="KW-0235">DNA replication</keyword>
<dbReference type="InterPro" id="IPR003395">
    <property type="entry name" value="RecF/RecN/SMC_N"/>
</dbReference>
<dbReference type="InterPro" id="IPR018078">
    <property type="entry name" value="DNA-binding_RecF_CS"/>
</dbReference>
<keyword evidence="6 9" id="KW-0547">Nucleotide-binding</keyword>
<feature type="domain" description="RecF/RecN/SMC N-terminal" evidence="11">
    <location>
        <begin position="4"/>
        <end position="340"/>
    </location>
</feature>
<sequence length="356" mass="40795">MIALRKLDLFQFRNYEQGSFSFREKVVGISGRNGSGKTNLLDAIYYLCFTKSYFPRTDAQSVMKDHIGFRIAGAFFEKGENLDVACILRETGKKEFQVDQELVKRFSKHIGRIPCVMIAPDDVEIIQGSSEQRRKLIDSIISQMDPVYLQDLIDYNKILQQRNSLLKSDQVDFGLLDILDMQLAGKGNAIFEKRKNFSYQYLPLILDQYTMIAQQTDNIQIQYASKLEADSFADLLAKARQKDLVLQRTTVGIHRDDLNIWMEGAAFKNVASQGQRKSLLFAIKLAEFTILKNAKGVAPILLLDDVFEKLDGDRMSFLLQTVCNYEDCMLFISDTHGERLRDAFENLDIKYQLIAL</sequence>